<sequence>MAKRFLCMVLATSVLTTGCMMQQSEPQHAQNAQKTHLTAARSLDMEQLCKGEAAHRYNTGPQQVNVVGFDTFQGSYELRGYTAREEGFTCSFDADGRFLHLSMR</sequence>
<evidence type="ECO:0000313" key="2">
    <source>
        <dbReference type="EMBL" id="KMV32519.1"/>
    </source>
</evidence>
<dbReference type="Proteomes" id="UP000037315">
    <property type="component" value="Unassembled WGS sequence"/>
</dbReference>
<proteinExistence type="predicted"/>
<evidence type="ECO:0000313" key="3">
    <source>
        <dbReference type="Proteomes" id="UP000037315"/>
    </source>
</evidence>
<dbReference type="RefSeq" id="WP_029589872.1">
    <property type="nucleotide sequence ID" value="NZ_LFEJ01000027.1"/>
</dbReference>
<organism evidence="2 3">
    <name type="scientific">Franconibacter pulveris</name>
    <dbReference type="NCBI Taxonomy" id="435910"/>
    <lineage>
        <taxon>Bacteria</taxon>
        <taxon>Pseudomonadati</taxon>
        <taxon>Pseudomonadota</taxon>
        <taxon>Gammaproteobacteria</taxon>
        <taxon>Enterobacterales</taxon>
        <taxon>Enterobacteriaceae</taxon>
        <taxon>Franconibacter</taxon>
    </lineage>
</organism>
<dbReference type="PROSITE" id="PS51257">
    <property type="entry name" value="PROKAR_LIPOPROTEIN"/>
    <property type="match status" value="1"/>
</dbReference>
<dbReference type="AlphaFoldDB" id="A0A0J8Y4Y2"/>
<name>A0A0J8Y4Y2_9ENTR</name>
<dbReference type="STRING" id="1121863.GCA_000621185_04201"/>
<accession>A0A0J8Y4Y2</accession>
<dbReference type="PATRIC" id="fig|1656095.3.peg.3889"/>
<dbReference type="OrthoDB" id="6563049at2"/>
<evidence type="ECO:0000256" key="1">
    <source>
        <dbReference type="ARBA" id="ARBA00022729"/>
    </source>
</evidence>
<dbReference type="InterPro" id="IPR025728">
    <property type="entry name" value="YsaB-like"/>
</dbReference>
<reference evidence="2 3" key="1">
    <citation type="submission" date="2015-06" db="EMBL/GenBank/DDBJ databases">
        <title>Genome sequencing of Cronobacter sp. strain DJ34 isolated from petroleum contaminated sludge of Duliajan Oil Fields, Assam, India.</title>
        <authorList>
            <person name="Pal S."/>
            <person name="Banerjee T.D."/>
            <person name="Roy A."/>
            <person name="Sar P."/>
            <person name="Kazy S.K."/>
        </authorList>
    </citation>
    <scope>NUCLEOTIDE SEQUENCE [LARGE SCALE GENOMIC DNA]</scope>
    <source>
        <strain evidence="2 3">DJ34</strain>
    </source>
</reference>
<dbReference type="Pfam" id="PF13983">
    <property type="entry name" value="YsaB"/>
    <property type="match status" value="1"/>
</dbReference>
<dbReference type="EMBL" id="LFEJ01000027">
    <property type="protein sequence ID" value="KMV32519.1"/>
    <property type="molecule type" value="Genomic_DNA"/>
</dbReference>
<gene>
    <name evidence="2" type="ORF">ACH50_21065</name>
</gene>
<protein>
    <submittedName>
        <fullName evidence="2">Membrane protein</fullName>
    </submittedName>
</protein>
<keyword evidence="3" id="KW-1185">Reference proteome</keyword>
<comment type="caution">
    <text evidence="2">The sequence shown here is derived from an EMBL/GenBank/DDBJ whole genome shotgun (WGS) entry which is preliminary data.</text>
</comment>
<keyword evidence="1" id="KW-0732">Signal</keyword>